<dbReference type="RefSeq" id="WP_343872327.1">
    <property type="nucleotide sequence ID" value="NZ_BAAAIX010000007.1"/>
</dbReference>
<dbReference type="Proteomes" id="UP001597326">
    <property type="component" value="Unassembled WGS sequence"/>
</dbReference>
<sequence length="258" mass="28041">MTSPSVDALLAALAHPARQALLDALRERDGQSLTELGLAVPDLGRHAVLKHVAVLEAAQLVTTTKSGRTRHCYLNPTPLVALARRWLDDYALGWGSALVELRTTAETKGLAMTPTNDQPLHRHSVIIDADPQRVWTALTQECASWYFGTTLNSSLKPGSEYTYTYPDGRIAAQGTIIAADPGQRLEMTFSPTWDEAVTKEPGFRLTWILEAQGAATLVTVEHHGLDPASETARQVGPGSLFLASNLKTWIETGHPMGR</sequence>
<dbReference type="InterPro" id="IPR001845">
    <property type="entry name" value="HTH_ArsR_DNA-bd_dom"/>
</dbReference>
<comment type="similarity">
    <text evidence="1">Belongs to the AHA1 family.</text>
</comment>
<feature type="domain" description="HTH arsR-type" evidence="2">
    <location>
        <begin position="8"/>
        <end position="88"/>
    </location>
</feature>
<keyword evidence="4" id="KW-1185">Reference proteome</keyword>
<dbReference type="InterPro" id="IPR011991">
    <property type="entry name" value="ArsR-like_HTH"/>
</dbReference>
<evidence type="ECO:0000259" key="2">
    <source>
        <dbReference type="SMART" id="SM00418"/>
    </source>
</evidence>
<evidence type="ECO:0000256" key="1">
    <source>
        <dbReference type="ARBA" id="ARBA00006817"/>
    </source>
</evidence>
<dbReference type="Gene3D" id="1.10.10.10">
    <property type="entry name" value="Winged helix-like DNA-binding domain superfamily/Winged helix DNA-binding domain"/>
    <property type="match status" value="1"/>
</dbReference>
<dbReference type="CDD" id="cd00090">
    <property type="entry name" value="HTH_ARSR"/>
    <property type="match status" value="1"/>
</dbReference>
<dbReference type="Pfam" id="PF08327">
    <property type="entry name" value="AHSA1"/>
    <property type="match status" value="1"/>
</dbReference>
<evidence type="ECO:0000313" key="4">
    <source>
        <dbReference type="Proteomes" id="UP001597326"/>
    </source>
</evidence>
<gene>
    <name evidence="3" type="ORF">ACFSCS_03845</name>
</gene>
<dbReference type="InterPro" id="IPR013538">
    <property type="entry name" value="ASHA1/2-like_C"/>
</dbReference>
<organism evidence="3 4">
    <name type="scientific">Luteococcus peritonei</name>
    <dbReference type="NCBI Taxonomy" id="88874"/>
    <lineage>
        <taxon>Bacteria</taxon>
        <taxon>Bacillati</taxon>
        <taxon>Actinomycetota</taxon>
        <taxon>Actinomycetes</taxon>
        <taxon>Propionibacteriales</taxon>
        <taxon>Propionibacteriaceae</taxon>
        <taxon>Luteococcus</taxon>
    </lineage>
</organism>
<dbReference type="EMBL" id="JBHUFZ010000008">
    <property type="protein sequence ID" value="MFD1889319.1"/>
    <property type="molecule type" value="Genomic_DNA"/>
</dbReference>
<dbReference type="PANTHER" id="PTHR38600">
    <property type="entry name" value="TRANSCRIPTIONAL REGULATORY PROTEIN"/>
    <property type="match status" value="1"/>
</dbReference>
<comment type="caution">
    <text evidence="3">The sequence shown here is derived from an EMBL/GenBank/DDBJ whole genome shotgun (WGS) entry which is preliminary data.</text>
</comment>
<reference evidence="4" key="1">
    <citation type="journal article" date="2019" name="Int. J. Syst. Evol. Microbiol.">
        <title>The Global Catalogue of Microorganisms (GCM) 10K type strain sequencing project: providing services to taxonomists for standard genome sequencing and annotation.</title>
        <authorList>
            <consortium name="The Broad Institute Genomics Platform"/>
            <consortium name="The Broad Institute Genome Sequencing Center for Infectious Disease"/>
            <person name="Wu L."/>
            <person name="Ma J."/>
        </authorList>
    </citation>
    <scope>NUCLEOTIDE SEQUENCE [LARGE SCALE GENOMIC DNA]</scope>
    <source>
        <strain evidence="4">CAIM 431</strain>
    </source>
</reference>
<dbReference type="SUPFAM" id="SSF46785">
    <property type="entry name" value="Winged helix' DNA-binding domain"/>
    <property type="match status" value="1"/>
</dbReference>
<dbReference type="SUPFAM" id="SSF55961">
    <property type="entry name" value="Bet v1-like"/>
    <property type="match status" value="1"/>
</dbReference>
<proteinExistence type="inferred from homology"/>
<dbReference type="PANTHER" id="PTHR38600:SF1">
    <property type="entry name" value="TRANSCRIPTIONAL REGULATORY PROTEIN"/>
    <property type="match status" value="1"/>
</dbReference>
<dbReference type="InterPro" id="IPR036390">
    <property type="entry name" value="WH_DNA-bd_sf"/>
</dbReference>
<name>A0ABW4RU36_9ACTN</name>
<dbReference type="SMART" id="SM00418">
    <property type="entry name" value="HTH_ARSR"/>
    <property type="match status" value="1"/>
</dbReference>
<dbReference type="InterPro" id="IPR036388">
    <property type="entry name" value="WH-like_DNA-bd_sf"/>
</dbReference>
<accession>A0ABW4RU36</accession>
<protein>
    <submittedName>
        <fullName evidence="3">SRPBCC domain-containing protein</fullName>
    </submittedName>
</protein>
<evidence type="ECO:0000313" key="3">
    <source>
        <dbReference type="EMBL" id="MFD1889319.1"/>
    </source>
</evidence>
<dbReference type="Gene3D" id="3.30.530.20">
    <property type="match status" value="1"/>
</dbReference>
<dbReference type="InterPro" id="IPR023393">
    <property type="entry name" value="START-like_dom_sf"/>
</dbReference>